<protein>
    <submittedName>
        <fullName evidence="3">Uncharacterized protein YciI</fullName>
    </submittedName>
</protein>
<gene>
    <name evidence="3" type="ORF">HEB94_006253</name>
</gene>
<dbReference type="PANTHER" id="PTHR33606:SF3">
    <property type="entry name" value="PROTEIN YCII"/>
    <property type="match status" value="1"/>
</dbReference>
<keyword evidence="4" id="KW-1185">Reference proteome</keyword>
<dbReference type="InterPro" id="IPR011008">
    <property type="entry name" value="Dimeric_a/b-barrel"/>
</dbReference>
<reference evidence="3" key="1">
    <citation type="submission" date="2020-10" db="EMBL/GenBank/DDBJ databases">
        <title>Sequencing the genomes of 1000 actinobacteria strains.</title>
        <authorList>
            <person name="Klenk H.-P."/>
        </authorList>
    </citation>
    <scope>NUCLEOTIDE SEQUENCE</scope>
    <source>
        <strain evidence="3">DSM 45354</strain>
    </source>
</reference>
<dbReference type="PANTHER" id="PTHR33606">
    <property type="entry name" value="PROTEIN YCII"/>
    <property type="match status" value="1"/>
</dbReference>
<evidence type="ECO:0000313" key="4">
    <source>
        <dbReference type="Proteomes" id="UP000638648"/>
    </source>
</evidence>
<sequence>MAIFAVQLTFKNNDRRLEVRPSHREYLASLRATGKLVTAGPFADDKGALLVYDVADETELREILAKDPYTPADVYDIAELREWRPLFPLAETSN</sequence>
<accession>A0A927REP9</accession>
<comment type="caution">
    <text evidence="3">The sequence shown here is derived from an EMBL/GenBank/DDBJ whole genome shotgun (WGS) entry which is preliminary data.</text>
</comment>
<comment type="similarity">
    <text evidence="1">Belongs to the YciI family.</text>
</comment>
<name>A0A927REP9_9ACTN</name>
<feature type="domain" description="YCII-related" evidence="2">
    <location>
        <begin position="10"/>
        <end position="84"/>
    </location>
</feature>
<dbReference type="RefSeq" id="WP_192752986.1">
    <property type="nucleotide sequence ID" value="NZ_BAABJL010000214.1"/>
</dbReference>
<dbReference type="EMBL" id="JADBEM010000001">
    <property type="protein sequence ID" value="MBE1609405.1"/>
    <property type="molecule type" value="Genomic_DNA"/>
</dbReference>
<dbReference type="SUPFAM" id="SSF54909">
    <property type="entry name" value="Dimeric alpha+beta barrel"/>
    <property type="match status" value="1"/>
</dbReference>
<dbReference type="Gene3D" id="3.30.70.1060">
    <property type="entry name" value="Dimeric alpha+beta barrel"/>
    <property type="match status" value="1"/>
</dbReference>
<evidence type="ECO:0000259" key="2">
    <source>
        <dbReference type="Pfam" id="PF03795"/>
    </source>
</evidence>
<proteinExistence type="inferred from homology"/>
<evidence type="ECO:0000313" key="3">
    <source>
        <dbReference type="EMBL" id="MBE1609405.1"/>
    </source>
</evidence>
<organism evidence="3 4">
    <name type="scientific">Actinopolymorpha pittospori</name>
    <dbReference type="NCBI Taxonomy" id="648752"/>
    <lineage>
        <taxon>Bacteria</taxon>
        <taxon>Bacillati</taxon>
        <taxon>Actinomycetota</taxon>
        <taxon>Actinomycetes</taxon>
        <taxon>Propionibacteriales</taxon>
        <taxon>Actinopolymorphaceae</taxon>
        <taxon>Actinopolymorpha</taxon>
    </lineage>
</organism>
<dbReference type="InterPro" id="IPR005545">
    <property type="entry name" value="YCII"/>
</dbReference>
<dbReference type="Proteomes" id="UP000638648">
    <property type="component" value="Unassembled WGS sequence"/>
</dbReference>
<dbReference type="Pfam" id="PF03795">
    <property type="entry name" value="YCII"/>
    <property type="match status" value="1"/>
</dbReference>
<evidence type="ECO:0000256" key="1">
    <source>
        <dbReference type="ARBA" id="ARBA00007689"/>
    </source>
</evidence>
<dbReference type="InterPro" id="IPR051807">
    <property type="entry name" value="Sec-metab_biosynth-assoc"/>
</dbReference>
<dbReference type="AlphaFoldDB" id="A0A927REP9"/>